<dbReference type="RefSeq" id="WP_217895142.1">
    <property type="nucleotide sequence ID" value="NZ_CAWNET010000018.1"/>
</dbReference>
<dbReference type="PROSITE" id="PS50109">
    <property type="entry name" value="HIS_KIN"/>
    <property type="match status" value="1"/>
</dbReference>
<dbReference type="Proteomes" id="UP000195840">
    <property type="component" value="Unassembled WGS sequence"/>
</dbReference>
<evidence type="ECO:0000256" key="1">
    <source>
        <dbReference type="ARBA" id="ARBA00000085"/>
    </source>
</evidence>
<comment type="catalytic activity">
    <reaction evidence="1">
        <text>ATP + protein L-histidine = ADP + protein N-phospho-L-histidine.</text>
        <dbReference type="EC" id="2.7.13.3"/>
    </reaction>
</comment>
<dbReference type="InterPro" id="IPR001638">
    <property type="entry name" value="Solute-binding_3/MltF_N"/>
</dbReference>
<dbReference type="GO" id="GO:0006355">
    <property type="term" value="P:regulation of DNA-templated transcription"/>
    <property type="evidence" value="ECO:0007669"/>
    <property type="project" value="InterPro"/>
</dbReference>
<feature type="domain" description="Histidine kinase" evidence="19">
    <location>
        <begin position="946"/>
        <end position="1166"/>
    </location>
</feature>
<dbReference type="SMART" id="SM00448">
    <property type="entry name" value="REC"/>
    <property type="match status" value="2"/>
</dbReference>
<dbReference type="InterPro" id="IPR003594">
    <property type="entry name" value="HATPase_dom"/>
</dbReference>
<feature type="domain" description="Response regulatory" evidence="20">
    <location>
        <begin position="1193"/>
        <end position="1310"/>
    </location>
</feature>
<evidence type="ECO:0000256" key="14">
    <source>
        <dbReference type="ARBA" id="ARBA00023012"/>
    </source>
</evidence>
<dbReference type="Pfam" id="PF00196">
    <property type="entry name" value="GerE"/>
    <property type="match status" value="1"/>
</dbReference>
<evidence type="ECO:0000313" key="23">
    <source>
        <dbReference type="Proteomes" id="UP000195840"/>
    </source>
</evidence>
<evidence type="ECO:0000313" key="22">
    <source>
        <dbReference type="EMBL" id="OVZ78295.1"/>
    </source>
</evidence>
<dbReference type="Pfam" id="PF00072">
    <property type="entry name" value="Response_reg"/>
    <property type="match status" value="2"/>
</dbReference>
<dbReference type="Gene3D" id="3.40.50.2300">
    <property type="match status" value="2"/>
</dbReference>
<evidence type="ECO:0000256" key="7">
    <source>
        <dbReference type="ARBA" id="ARBA00022679"/>
    </source>
</evidence>
<dbReference type="CDD" id="cd13707">
    <property type="entry name" value="PBP2_BvgS_D2"/>
    <property type="match status" value="1"/>
</dbReference>
<evidence type="ECO:0000259" key="20">
    <source>
        <dbReference type="PROSITE" id="PS50110"/>
    </source>
</evidence>
<dbReference type="InterPro" id="IPR058245">
    <property type="entry name" value="NreC/VraR/RcsB-like_REC"/>
</dbReference>
<comment type="subcellular location">
    <subcellularLocation>
        <location evidence="2">Cell inner membrane</location>
        <topology evidence="2">Multi-pass membrane protein</topology>
    </subcellularLocation>
</comment>
<evidence type="ECO:0000256" key="6">
    <source>
        <dbReference type="ARBA" id="ARBA00022553"/>
    </source>
</evidence>
<evidence type="ECO:0000256" key="16">
    <source>
        <dbReference type="ARBA" id="ARBA00023136"/>
    </source>
</evidence>
<dbReference type="Gene3D" id="1.20.120.160">
    <property type="entry name" value="HPT domain"/>
    <property type="match status" value="1"/>
</dbReference>
<evidence type="ECO:0000256" key="9">
    <source>
        <dbReference type="ARBA" id="ARBA00022729"/>
    </source>
</evidence>
<evidence type="ECO:0000256" key="4">
    <source>
        <dbReference type="ARBA" id="ARBA00022475"/>
    </source>
</evidence>
<dbReference type="CDD" id="cd16922">
    <property type="entry name" value="HATPase_EvgS-ArcB-TorS-like"/>
    <property type="match status" value="1"/>
</dbReference>
<dbReference type="InterPro" id="IPR003661">
    <property type="entry name" value="HisK_dim/P_dom"/>
</dbReference>
<feature type="modified residue" description="4-aspartylphosphate" evidence="18">
    <location>
        <position position="55"/>
    </location>
</feature>
<dbReference type="Gene3D" id="3.30.450.20">
    <property type="entry name" value="PAS domain"/>
    <property type="match status" value="1"/>
</dbReference>
<dbReference type="CDD" id="cd17546">
    <property type="entry name" value="REC_hyHK_CKI1_RcsC-like"/>
    <property type="match status" value="1"/>
</dbReference>
<evidence type="ECO:0000256" key="11">
    <source>
        <dbReference type="ARBA" id="ARBA00022777"/>
    </source>
</evidence>
<dbReference type="Pfam" id="PF00512">
    <property type="entry name" value="HisKA"/>
    <property type="match status" value="1"/>
</dbReference>
<accession>A0AB73NRR9</accession>
<keyword evidence="4" id="KW-1003">Cell membrane</keyword>
<feature type="modified residue" description="4-aspartylphosphate" evidence="18">
    <location>
        <position position="1243"/>
    </location>
</feature>
<dbReference type="CDD" id="cd00082">
    <property type="entry name" value="HisKA"/>
    <property type="match status" value="1"/>
</dbReference>
<gene>
    <name evidence="22" type="ORF">CBW52_18980</name>
</gene>
<dbReference type="PROSITE" id="PS50110">
    <property type="entry name" value="RESPONSE_REGULATORY"/>
    <property type="match status" value="2"/>
</dbReference>
<dbReference type="InterPro" id="IPR036890">
    <property type="entry name" value="HATPase_C_sf"/>
</dbReference>
<protein>
    <recommendedName>
        <fullName evidence="3">histidine kinase</fullName>
        <ecNumber evidence="3">2.7.13.3</ecNumber>
    </recommendedName>
</protein>
<keyword evidence="8" id="KW-0812">Transmembrane</keyword>
<keyword evidence="16" id="KW-0472">Membrane</keyword>
<dbReference type="InterPro" id="IPR008207">
    <property type="entry name" value="Sig_transdc_His_kin_Hpt_dom"/>
</dbReference>
<dbReference type="GO" id="GO:0003677">
    <property type="term" value="F:DNA binding"/>
    <property type="evidence" value="ECO:0007669"/>
    <property type="project" value="UniProtKB-KW"/>
</dbReference>
<dbReference type="SUPFAM" id="SSF47226">
    <property type="entry name" value="Histidine-containing phosphotransfer domain, HPT domain"/>
    <property type="match status" value="1"/>
</dbReference>
<evidence type="ECO:0000256" key="17">
    <source>
        <dbReference type="PROSITE-ProRule" id="PRU00110"/>
    </source>
</evidence>
<keyword evidence="10" id="KW-0547">Nucleotide-binding</keyword>
<dbReference type="InterPro" id="IPR011006">
    <property type="entry name" value="CheY-like_superfamily"/>
</dbReference>
<dbReference type="SMART" id="SM00388">
    <property type="entry name" value="HisKA"/>
    <property type="match status" value="1"/>
</dbReference>
<dbReference type="FunFam" id="3.30.565.10:FF:000010">
    <property type="entry name" value="Sensor histidine kinase RcsC"/>
    <property type="match status" value="1"/>
</dbReference>
<dbReference type="SMART" id="SM00062">
    <property type="entry name" value="PBPb"/>
    <property type="match status" value="2"/>
</dbReference>
<keyword evidence="13" id="KW-1133">Transmembrane helix</keyword>
<dbReference type="InterPro" id="IPR001789">
    <property type="entry name" value="Sig_transdc_resp-reg_receiver"/>
</dbReference>
<dbReference type="PRINTS" id="PR00344">
    <property type="entry name" value="BCTRLSENSOR"/>
</dbReference>
<dbReference type="SUPFAM" id="SSF55874">
    <property type="entry name" value="ATPase domain of HSP90 chaperone/DNA topoisomerase II/histidine kinase"/>
    <property type="match status" value="1"/>
</dbReference>
<sequence>MTKSAMIVDDHPAIRAAIRALLSQRNEFSTIYELSDGSEALEILKNNTIALVIIDIELPNSDGFSLLKKLQQRGFTGKSLFLSAKNEQSFAVRALQAGANGLMSKNKDISEILFAVQRVLRGYSFFPSETLTQLAGQPLRHELINRTHFLSAWGINDFGYLTNGLVNKQIPDEICISKKTISSYKMHILTKLRLNSVIRLPIHRPIIWFSSVISALSRRVLSLRHWFSLRILLYCLVLLSGQLYAAPIASRQGCDIGQPLTIHSIANSYSEDFLLPPPTDTRQTNHRTVKVGVVIDANTPFIVNRDDNSIEGIVADYLKIISDASQLSFQMIGYCDYGLVLNALENGQVDLMAGTPMPAQPGLIASHAFFTNRHVEVRSKNWDPTKRTHPETVAIVNNEPLSPEFLFNYHADKTAVYPNQLQGLLAVAYGNADVFVTNATSANYLIDQLQLLTLQIRNFAPYHSAPYTFLALEKNQKLINYINQIQELLPSRATGEIQQRWFGGKHHYNIDAKLLLTEQEVNWIQHHPVVTYVAPQDLAPLVFRDRQTGKIAGFSVDLIDIISRQTGIKFEPIYAQDTGEGMRNFVDGKIDMLPIVAVRNGQYGSNLYSSPVAQSLWGILTREDRNDINNVADLAGKRVGIPAGSTSSGTISNSLLAQKITFVEAPDTITLVSWLQQGKVDAIIKIMMTANYLSAQNFTPNIKIVAVTGEEPLMMTFAINPALPELKTIIDKVIESIPPEELDNLISEWSTFKPKPTSFDENYLENEWLIPALKISSGLLLVFGLYLCYLVFNKRRQAKLLQARLRQQETIINALPFAVFIRTTNDELAVYNSHFANAHQDKLNDMLNQNTEQAQWPMTNPLNREIDKYCRYVLQDRQPQMVDLSIEINGELRDIFLWIIPLDNAERSLLGGWLDISQRKTVERQLEAARVEAESANRTKSTFLATISHELRTPMYVIMGLLELELRSDQPVDKNTLATVSNSAQSLMLLLDDIIDSAKIEAGQLSVHPAVVDFRQEIGRMLLIYQPISDERHLKLSRWLDDQIPDLVIVDMLRMRQVMGNLLGNALKFTEQGGVSVDITWEATDEKQGVMNIDITDTGIGISPAAQATLFQPFSQANEGKSPRFGGSGLGLWICHQLIHKMGGEITLESQLGKGTSLFITLPLEIATASDLPPDSTIVDVDATQLSQLKNLRILVVDDLPANRQLLQQQLAFIGIEQVMSAKNGAEAWQILQQYSFDAVITDYNMPLMNGYELAAHIRNSATMKDMVIIGCTADAREESTTLCIEAGMNDYIVKPVAIDTLRTTLLRQEIISSNIDIIHHHTVIDVTAQDNAYQEVIIPAESKKQSSFMTAQKKLKSLSRGNSEVELKLLQSLLESNVQDTAALTQLYTRLTVDIDNTISADIYKEMASLVHRIKGGVQLIDALTLVESCIKFESLLHAQDKYPVIIHGIDYLMLLTVTNQLLVELIASYAEIVSSPQ</sequence>
<evidence type="ECO:0000256" key="8">
    <source>
        <dbReference type="ARBA" id="ARBA00022692"/>
    </source>
</evidence>
<dbReference type="PANTHER" id="PTHR43047">
    <property type="entry name" value="TWO-COMPONENT HISTIDINE PROTEIN KINASE"/>
    <property type="match status" value="1"/>
</dbReference>
<keyword evidence="15" id="KW-0238">DNA-binding</keyword>
<dbReference type="SUPFAM" id="SSF52172">
    <property type="entry name" value="CheY-like"/>
    <property type="match status" value="2"/>
</dbReference>
<dbReference type="PANTHER" id="PTHR43047:SF72">
    <property type="entry name" value="OSMOSENSING HISTIDINE PROTEIN KINASE SLN1"/>
    <property type="match status" value="1"/>
</dbReference>
<dbReference type="InterPro" id="IPR049871">
    <property type="entry name" value="BvgS-like_periplasmic2"/>
</dbReference>
<dbReference type="InterPro" id="IPR036097">
    <property type="entry name" value="HisK_dim/P_sf"/>
</dbReference>
<evidence type="ECO:0000256" key="2">
    <source>
        <dbReference type="ARBA" id="ARBA00004429"/>
    </source>
</evidence>
<dbReference type="CDD" id="cd13705">
    <property type="entry name" value="PBP2_BvgS_D1"/>
    <property type="match status" value="1"/>
</dbReference>
<keyword evidence="14" id="KW-0902">Two-component regulatory system</keyword>
<reference evidence="22 23" key="1">
    <citation type="submission" date="2017-05" db="EMBL/GenBank/DDBJ databases">
        <title>Whole genome sequencing of Yersinia kristensenii.</title>
        <authorList>
            <person name="Campioni F."/>
        </authorList>
    </citation>
    <scope>NUCLEOTIDE SEQUENCE [LARGE SCALE GENOMIC DNA]</scope>
    <source>
        <strain evidence="22 23">CFSAN060538</strain>
    </source>
</reference>
<name>A0AB73NRR9_YERKR</name>
<dbReference type="EC" id="2.7.13.3" evidence="3"/>
<evidence type="ECO:0000256" key="5">
    <source>
        <dbReference type="ARBA" id="ARBA00022519"/>
    </source>
</evidence>
<dbReference type="InterPro" id="IPR000792">
    <property type="entry name" value="Tscrpt_reg_LuxR_C"/>
</dbReference>
<feature type="domain" description="Response regulatory" evidence="20">
    <location>
        <begin position="4"/>
        <end position="120"/>
    </location>
</feature>
<dbReference type="InterPro" id="IPR004358">
    <property type="entry name" value="Sig_transdc_His_kin-like_C"/>
</dbReference>
<dbReference type="SUPFAM" id="SSF47384">
    <property type="entry name" value="Homodimeric domain of signal transducing histidine kinase"/>
    <property type="match status" value="1"/>
</dbReference>
<keyword evidence="12" id="KW-0067">ATP-binding</keyword>
<dbReference type="CDD" id="cd17535">
    <property type="entry name" value="REC_NarL-like"/>
    <property type="match status" value="1"/>
</dbReference>
<evidence type="ECO:0000256" key="18">
    <source>
        <dbReference type="PROSITE-ProRule" id="PRU00169"/>
    </source>
</evidence>
<dbReference type="Gene3D" id="3.30.565.10">
    <property type="entry name" value="Histidine kinase-like ATPase, C-terminal domain"/>
    <property type="match status" value="1"/>
</dbReference>
<dbReference type="PROSITE" id="PS50894">
    <property type="entry name" value="HPT"/>
    <property type="match status" value="1"/>
</dbReference>
<dbReference type="InterPro" id="IPR005467">
    <property type="entry name" value="His_kinase_dom"/>
</dbReference>
<keyword evidence="23" id="KW-1185">Reference proteome</keyword>
<evidence type="ECO:0000256" key="15">
    <source>
        <dbReference type="ARBA" id="ARBA00023125"/>
    </source>
</evidence>
<keyword evidence="9" id="KW-0732">Signal</keyword>
<feature type="domain" description="HPt" evidence="21">
    <location>
        <begin position="1367"/>
        <end position="1471"/>
    </location>
</feature>
<keyword evidence="5" id="KW-0997">Cell inner membrane</keyword>
<dbReference type="GO" id="GO:0005886">
    <property type="term" value="C:plasma membrane"/>
    <property type="evidence" value="ECO:0007669"/>
    <property type="project" value="UniProtKB-SubCell"/>
</dbReference>
<comment type="caution">
    <text evidence="22">The sequence shown here is derived from an EMBL/GenBank/DDBJ whole genome shotgun (WGS) entry which is preliminary data.</text>
</comment>
<evidence type="ECO:0000256" key="3">
    <source>
        <dbReference type="ARBA" id="ARBA00012438"/>
    </source>
</evidence>
<dbReference type="InterPro" id="IPR049870">
    <property type="entry name" value="BvgS-like_periplasmic1"/>
</dbReference>
<evidence type="ECO:0000259" key="19">
    <source>
        <dbReference type="PROSITE" id="PS50109"/>
    </source>
</evidence>
<proteinExistence type="predicted"/>
<keyword evidence="7" id="KW-0808">Transferase</keyword>
<keyword evidence="6 18" id="KW-0597">Phosphoprotein</keyword>
<feature type="modified residue" description="Phosphohistidine" evidence="17">
    <location>
        <position position="1413"/>
    </location>
</feature>
<organism evidence="22 23">
    <name type="scientific">Yersinia kristensenii</name>
    <dbReference type="NCBI Taxonomy" id="28152"/>
    <lineage>
        <taxon>Bacteria</taxon>
        <taxon>Pseudomonadati</taxon>
        <taxon>Pseudomonadota</taxon>
        <taxon>Gammaproteobacteria</taxon>
        <taxon>Enterobacterales</taxon>
        <taxon>Yersiniaceae</taxon>
        <taxon>Yersinia</taxon>
    </lineage>
</organism>
<dbReference type="Gene3D" id="1.10.287.130">
    <property type="match status" value="1"/>
</dbReference>
<evidence type="ECO:0000256" key="12">
    <source>
        <dbReference type="ARBA" id="ARBA00022840"/>
    </source>
</evidence>
<dbReference type="Gene3D" id="3.40.190.10">
    <property type="entry name" value="Periplasmic binding protein-like II"/>
    <property type="match status" value="4"/>
</dbReference>
<dbReference type="GO" id="GO:0009927">
    <property type="term" value="F:histidine phosphotransfer kinase activity"/>
    <property type="evidence" value="ECO:0007669"/>
    <property type="project" value="TreeGrafter"/>
</dbReference>
<evidence type="ECO:0000256" key="13">
    <source>
        <dbReference type="ARBA" id="ARBA00022989"/>
    </source>
</evidence>
<dbReference type="Pfam" id="PF02518">
    <property type="entry name" value="HATPase_c"/>
    <property type="match status" value="1"/>
</dbReference>
<dbReference type="GO" id="GO:0005524">
    <property type="term" value="F:ATP binding"/>
    <property type="evidence" value="ECO:0007669"/>
    <property type="project" value="UniProtKB-KW"/>
</dbReference>
<dbReference type="EMBL" id="NHOG01000025">
    <property type="protein sequence ID" value="OVZ78295.1"/>
    <property type="molecule type" value="Genomic_DNA"/>
</dbReference>
<dbReference type="Pfam" id="PF00497">
    <property type="entry name" value="SBP_bac_3"/>
    <property type="match status" value="1"/>
</dbReference>
<keyword evidence="11 22" id="KW-0418">Kinase</keyword>
<dbReference type="SUPFAM" id="SSF46894">
    <property type="entry name" value="C-terminal effector domain of the bipartite response regulators"/>
    <property type="match status" value="1"/>
</dbReference>
<dbReference type="SUPFAM" id="SSF53850">
    <property type="entry name" value="Periplasmic binding protein-like II"/>
    <property type="match status" value="2"/>
</dbReference>
<evidence type="ECO:0000259" key="21">
    <source>
        <dbReference type="PROSITE" id="PS50894"/>
    </source>
</evidence>
<dbReference type="InterPro" id="IPR036641">
    <property type="entry name" value="HPT_dom_sf"/>
</dbReference>
<evidence type="ECO:0000256" key="10">
    <source>
        <dbReference type="ARBA" id="ARBA00022741"/>
    </source>
</evidence>
<dbReference type="GO" id="GO:0000155">
    <property type="term" value="F:phosphorelay sensor kinase activity"/>
    <property type="evidence" value="ECO:0007669"/>
    <property type="project" value="InterPro"/>
</dbReference>
<dbReference type="SMART" id="SM00387">
    <property type="entry name" value="HATPase_c"/>
    <property type="match status" value="1"/>
</dbReference>
<dbReference type="InterPro" id="IPR016032">
    <property type="entry name" value="Sig_transdc_resp-reg_C-effctor"/>
</dbReference>